<dbReference type="PANTHER" id="PTHR30069">
    <property type="entry name" value="TONB-DEPENDENT OUTER MEMBRANE RECEPTOR"/>
    <property type="match status" value="1"/>
</dbReference>
<keyword evidence="4 8" id="KW-0812">Transmembrane</keyword>
<evidence type="ECO:0000256" key="2">
    <source>
        <dbReference type="ARBA" id="ARBA00022448"/>
    </source>
</evidence>
<comment type="similarity">
    <text evidence="8 9">Belongs to the TonB-dependent receptor family.</text>
</comment>
<evidence type="ECO:0000313" key="13">
    <source>
        <dbReference type="Proteomes" id="UP000676169"/>
    </source>
</evidence>
<protein>
    <submittedName>
        <fullName evidence="12">TonB-dependent receptor</fullName>
    </submittedName>
</protein>
<evidence type="ECO:0000256" key="1">
    <source>
        <dbReference type="ARBA" id="ARBA00004571"/>
    </source>
</evidence>
<evidence type="ECO:0000259" key="10">
    <source>
        <dbReference type="Pfam" id="PF00593"/>
    </source>
</evidence>
<comment type="subcellular location">
    <subcellularLocation>
        <location evidence="1 8">Cell outer membrane</location>
        <topology evidence="1 8">Multi-pass membrane protein</topology>
    </subcellularLocation>
</comment>
<proteinExistence type="inferred from homology"/>
<dbReference type="RefSeq" id="WP_211631161.1">
    <property type="nucleotide sequence ID" value="NZ_CP073100.1"/>
</dbReference>
<dbReference type="GO" id="GO:0015344">
    <property type="term" value="F:siderophore uptake transmembrane transporter activity"/>
    <property type="evidence" value="ECO:0007669"/>
    <property type="project" value="TreeGrafter"/>
</dbReference>
<keyword evidence="7 8" id="KW-0998">Cell outer membrane</keyword>
<evidence type="ECO:0000256" key="4">
    <source>
        <dbReference type="ARBA" id="ARBA00022692"/>
    </source>
</evidence>
<dbReference type="SUPFAM" id="SSF56935">
    <property type="entry name" value="Porins"/>
    <property type="match status" value="1"/>
</dbReference>
<feature type="domain" description="TonB-dependent receptor plug" evidence="11">
    <location>
        <begin position="50"/>
        <end position="155"/>
    </location>
</feature>
<keyword evidence="6 8" id="KW-0472">Membrane</keyword>
<dbReference type="InterPro" id="IPR039426">
    <property type="entry name" value="TonB-dep_rcpt-like"/>
</dbReference>
<evidence type="ECO:0000313" key="12">
    <source>
        <dbReference type="EMBL" id="QUE51022.1"/>
    </source>
</evidence>
<dbReference type="PANTHER" id="PTHR30069:SF27">
    <property type="entry name" value="BLL4766 PROTEIN"/>
    <property type="match status" value="1"/>
</dbReference>
<feature type="domain" description="TonB-dependent receptor-like beta-barrel" evidence="10">
    <location>
        <begin position="185"/>
        <end position="635"/>
    </location>
</feature>
<reference evidence="12" key="1">
    <citation type="submission" date="2021-04" db="EMBL/GenBank/DDBJ databases">
        <title>Luteolibacter sp. 32A isolated from the skin of an Anderson's salamander (Ambystoma andersonii).</title>
        <authorList>
            <person name="Spergser J."/>
            <person name="Busse H.-J."/>
        </authorList>
    </citation>
    <scope>NUCLEOTIDE SEQUENCE</scope>
    <source>
        <strain evidence="12">32A</strain>
    </source>
</reference>
<dbReference type="InterPro" id="IPR036942">
    <property type="entry name" value="Beta-barrel_TonB_sf"/>
</dbReference>
<evidence type="ECO:0000256" key="5">
    <source>
        <dbReference type="ARBA" id="ARBA00023077"/>
    </source>
</evidence>
<keyword evidence="13" id="KW-1185">Reference proteome</keyword>
<dbReference type="AlphaFoldDB" id="A0A975G8Z5"/>
<dbReference type="EMBL" id="CP073100">
    <property type="protein sequence ID" value="QUE51022.1"/>
    <property type="molecule type" value="Genomic_DNA"/>
</dbReference>
<keyword evidence="2 8" id="KW-0813">Transport</keyword>
<dbReference type="InterPro" id="IPR012910">
    <property type="entry name" value="Plug_dom"/>
</dbReference>
<dbReference type="PROSITE" id="PS52016">
    <property type="entry name" value="TONB_DEPENDENT_REC_3"/>
    <property type="match status" value="1"/>
</dbReference>
<dbReference type="Gene3D" id="2.170.130.10">
    <property type="entry name" value="TonB-dependent receptor, plug domain"/>
    <property type="match status" value="1"/>
</dbReference>
<gene>
    <name evidence="12" type="ORF">KBB96_19470</name>
</gene>
<dbReference type="GO" id="GO:0044718">
    <property type="term" value="P:siderophore transmembrane transport"/>
    <property type="evidence" value="ECO:0007669"/>
    <property type="project" value="TreeGrafter"/>
</dbReference>
<organism evidence="12 13">
    <name type="scientific">Luteolibacter ambystomatis</name>
    <dbReference type="NCBI Taxonomy" id="2824561"/>
    <lineage>
        <taxon>Bacteria</taxon>
        <taxon>Pseudomonadati</taxon>
        <taxon>Verrucomicrobiota</taxon>
        <taxon>Verrucomicrobiia</taxon>
        <taxon>Verrucomicrobiales</taxon>
        <taxon>Verrucomicrobiaceae</taxon>
        <taxon>Luteolibacter</taxon>
    </lineage>
</organism>
<sequence>MKRHHFIPVGLIVAGFSAAGLALGEEEPERVLPDVLVEAVRDSIVPAHYAGSATIIEAEEIKNAGVRSVAELLASKGGVPLTTTSGNLSDAQVHLRGFGENSNLRVLLMVDGQPVNRPDMGGISWLEVPVSQIERVEILRGPQTALYGNHAVGGVIHIVTRQGTSVPSASIEIAGGSDGLLIGRGSFRGSYDGNDLSFDLERNYTDGWRDNAASEVDSFGVRWKREIFPGTVARLGVSYADEYGEFPGPLGKTQYLTDPRQSIYAAAGQGNQYFNEQGTFRTEGSILLGKGGDWTFEVPVSTLRRDQSWNFGPGSHADNLLQTISLTPVLKRAGETWSAEAGLTYRHDELDITKFAEIQRLHQTGQALLLRDVGGAFTKAEWEYRPGWHLSGALRWEAAELEGASRDFMFPSDPLLNFSRDHREDNWAARAGLKWEPDKDRSAWLRYDKIYRLPATDEIAAYQGYPLQVPFNDALHAETGHGVEIGGEWKPGGWTLGATAFAQWLEGEILYDYTQNLNVNLADTRRVGVELNGGYQSSFWDVDVRYTCLKAEFADGHYEGREVYLVPRQHVSATVAMHPHVDWTVQAEWQATSSCFEGNDFLNTGEKLPAYQVTNLMIRYEPKPGLSLYARVNNLFDERYATLKYSGVWYPAAGRQFQIGIRREL</sequence>
<evidence type="ECO:0000256" key="3">
    <source>
        <dbReference type="ARBA" id="ARBA00022452"/>
    </source>
</evidence>
<keyword evidence="5 9" id="KW-0798">TonB box</keyword>
<evidence type="ECO:0000256" key="6">
    <source>
        <dbReference type="ARBA" id="ARBA00023136"/>
    </source>
</evidence>
<accession>A0A975G8Z5</accession>
<keyword evidence="12" id="KW-0675">Receptor</keyword>
<dbReference type="Pfam" id="PF07715">
    <property type="entry name" value="Plug"/>
    <property type="match status" value="1"/>
</dbReference>
<evidence type="ECO:0000259" key="11">
    <source>
        <dbReference type="Pfam" id="PF07715"/>
    </source>
</evidence>
<dbReference type="Pfam" id="PF00593">
    <property type="entry name" value="TonB_dep_Rec_b-barrel"/>
    <property type="match status" value="1"/>
</dbReference>
<dbReference type="InterPro" id="IPR000531">
    <property type="entry name" value="Beta-barrel_TonB"/>
</dbReference>
<keyword evidence="3 8" id="KW-1134">Transmembrane beta strand</keyword>
<name>A0A975G8Z5_9BACT</name>
<dbReference type="Gene3D" id="2.40.170.20">
    <property type="entry name" value="TonB-dependent receptor, beta-barrel domain"/>
    <property type="match status" value="1"/>
</dbReference>
<evidence type="ECO:0000256" key="8">
    <source>
        <dbReference type="PROSITE-ProRule" id="PRU01360"/>
    </source>
</evidence>
<dbReference type="InterPro" id="IPR037066">
    <property type="entry name" value="Plug_dom_sf"/>
</dbReference>
<evidence type="ECO:0000256" key="7">
    <source>
        <dbReference type="ARBA" id="ARBA00023237"/>
    </source>
</evidence>
<evidence type="ECO:0000256" key="9">
    <source>
        <dbReference type="RuleBase" id="RU003357"/>
    </source>
</evidence>
<dbReference type="GO" id="GO:0009279">
    <property type="term" value="C:cell outer membrane"/>
    <property type="evidence" value="ECO:0007669"/>
    <property type="project" value="UniProtKB-SubCell"/>
</dbReference>
<dbReference type="KEGG" id="lamb:KBB96_19470"/>
<dbReference type="Proteomes" id="UP000676169">
    <property type="component" value="Chromosome"/>
</dbReference>
<dbReference type="CDD" id="cd01347">
    <property type="entry name" value="ligand_gated_channel"/>
    <property type="match status" value="1"/>
</dbReference>